<feature type="region of interest" description="Disordered" evidence="1">
    <location>
        <begin position="151"/>
        <end position="190"/>
    </location>
</feature>
<dbReference type="EMBL" id="CAJVQB010061248">
    <property type="protein sequence ID" value="CAG8839788.1"/>
    <property type="molecule type" value="Genomic_DNA"/>
</dbReference>
<accession>A0ABN7WT64</accession>
<protein>
    <submittedName>
        <fullName evidence="2">3704_t:CDS:1</fullName>
    </submittedName>
</protein>
<evidence type="ECO:0000313" key="2">
    <source>
        <dbReference type="EMBL" id="CAG8839788.1"/>
    </source>
</evidence>
<evidence type="ECO:0000313" key="3">
    <source>
        <dbReference type="Proteomes" id="UP000789901"/>
    </source>
</evidence>
<gene>
    <name evidence="2" type="ORF">GMARGA_LOCUS34606</name>
</gene>
<feature type="region of interest" description="Disordered" evidence="1">
    <location>
        <begin position="101"/>
        <end position="120"/>
    </location>
</feature>
<feature type="compositionally biased region" description="Polar residues" evidence="1">
    <location>
        <begin position="173"/>
        <end position="187"/>
    </location>
</feature>
<reference evidence="2 3" key="1">
    <citation type="submission" date="2021-06" db="EMBL/GenBank/DDBJ databases">
        <authorList>
            <person name="Kallberg Y."/>
            <person name="Tangrot J."/>
            <person name="Rosling A."/>
        </authorList>
    </citation>
    <scope>NUCLEOTIDE SEQUENCE [LARGE SCALE GENOMIC DNA]</scope>
    <source>
        <strain evidence="2 3">120-4 pot B 10/14</strain>
    </source>
</reference>
<keyword evidence="3" id="KW-1185">Reference proteome</keyword>
<proteinExistence type="predicted"/>
<dbReference type="Proteomes" id="UP000789901">
    <property type="component" value="Unassembled WGS sequence"/>
</dbReference>
<sequence length="225" mass="26173">MLQNYVTIYSQNAKLWNVTDYEVITLLELERNLTMVDILLQPILEKYNTSFGESYINVLVNRIFVYTVDPTKIDTYEQSQRLKPILVFYFIDIEFNNAEEKRKQKKGEKKNNTHDNRLKNGNMVNESQVHIMELKNAELKENRVQEALTDSSSLNTSWADDTEATYGKGGSLGQSKLTENSFLSSSGRSEDLMVDRIEEIDLETLRIEEEKNNKLTEEKEKRESP</sequence>
<feature type="compositionally biased region" description="Basic and acidic residues" evidence="1">
    <location>
        <begin position="109"/>
        <end position="118"/>
    </location>
</feature>
<feature type="region of interest" description="Disordered" evidence="1">
    <location>
        <begin position="203"/>
        <end position="225"/>
    </location>
</feature>
<feature type="non-terminal residue" evidence="2">
    <location>
        <position position="225"/>
    </location>
</feature>
<comment type="caution">
    <text evidence="2">The sequence shown here is derived from an EMBL/GenBank/DDBJ whole genome shotgun (WGS) entry which is preliminary data.</text>
</comment>
<organism evidence="2 3">
    <name type="scientific">Gigaspora margarita</name>
    <dbReference type="NCBI Taxonomy" id="4874"/>
    <lineage>
        <taxon>Eukaryota</taxon>
        <taxon>Fungi</taxon>
        <taxon>Fungi incertae sedis</taxon>
        <taxon>Mucoromycota</taxon>
        <taxon>Glomeromycotina</taxon>
        <taxon>Glomeromycetes</taxon>
        <taxon>Diversisporales</taxon>
        <taxon>Gigasporaceae</taxon>
        <taxon>Gigaspora</taxon>
    </lineage>
</organism>
<name>A0ABN7WT64_GIGMA</name>
<evidence type="ECO:0000256" key="1">
    <source>
        <dbReference type="SAM" id="MobiDB-lite"/>
    </source>
</evidence>